<dbReference type="Proteomes" id="UP000184196">
    <property type="component" value="Unassembled WGS sequence"/>
</dbReference>
<dbReference type="RefSeq" id="WP_073166949.1">
    <property type="nucleotide sequence ID" value="NZ_FQUW01000039.1"/>
</dbReference>
<sequence>MNDNRENKVIEFPGARDCGAGNDIPKKKSEEIGVEDEEGAGEKLGKTARELTEEFNEPDKEKSGDKDKKNPFARRLRQLIKERDIRVTDLAWGAGIAPKTVYSFLNGYTFPSVETLLNMSAYLGVSVDYLLGKTDEPTGIALEEGEEYEEVLMIRRLYRKLSPKERNIIKTLLKSMAEEGKLD</sequence>
<feature type="region of interest" description="Disordered" evidence="1">
    <location>
        <begin position="1"/>
        <end position="69"/>
    </location>
</feature>
<evidence type="ECO:0000313" key="3">
    <source>
        <dbReference type="EMBL" id="SHF55966.1"/>
    </source>
</evidence>
<dbReference type="EMBL" id="FQUW01000039">
    <property type="protein sequence ID" value="SHF55966.1"/>
    <property type="molecule type" value="Genomic_DNA"/>
</dbReference>
<protein>
    <submittedName>
        <fullName evidence="3">Helix-turn-helix</fullName>
    </submittedName>
</protein>
<proteinExistence type="predicted"/>
<dbReference type="SUPFAM" id="SSF47413">
    <property type="entry name" value="lambda repressor-like DNA-binding domains"/>
    <property type="match status" value="1"/>
</dbReference>
<evidence type="ECO:0000256" key="1">
    <source>
        <dbReference type="SAM" id="MobiDB-lite"/>
    </source>
</evidence>
<dbReference type="InterPro" id="IPR001387">
    <property type="entry name" value="Cro/C1-type_HTH"/>
</dbReference>
<feature type="domain" description="HTH cro/C1-type" evidence="2">
    <location>
        <begin position="76"/>
        <end position="130"/>
    </location>
</feature>
<keyword evidence="4" id="KW-1185">Reference proteome</keyword>
<dbReference type="InterPro" id="IPR010982">
    <property type="entry name" value="Lambda_DNA-bd_dom_sf"/>
</dbReference>
<dbReference type="CDD" id="cd00093">
    <property type="entry name" value="HTH_XRE"/>
    <property type="match status" value="1"/>
</dbReference>
<dbReference type="PROSITE" id="PS50943">
    <property type="entry name" value="HTH_CROC1"/>
    <property type="match status" value="1"/>
</dbReference>
<reference evidence="4" key="1">
    <citation type="submission" date="2016-11" db="EMBL/GenBank/DDBJ databases">
        <authorList>
            <person name="Varghese N."/>
            <person name="Submissions S."/>
        </authorList>
    </citation>
    <scope>NUCLEOTIDE SEQUENCE [LARGE SCALE GENOMIC DNA]</scope>
    <source>
        <strain evidence="4">DSM 11792</strain>
    </source>
</reference>
<dbReference type="Gene3D" id="1.10.260.40">
    <property type="entry name" value="lambda repressor-like DNA-binding domains"/>
    <property type="match status" value="1"/>
</dbReference>
<dbReference type="OrthoDB" id="2365258at2"/>
<dbReference type="GO" id="GO:0003677">
    <property type="term" value="F:DNA binding"/>
    <property type="evidence" value="ECO:0007669"/>
    <property type="project" value="InterPro"/>
</dbReference>
<dbReference type="Pfam" id="PF01381">
    <property type="entry name" value="HTH_3"/>
    <property type="match status" value="1"/>
</dbReference>
<gene>
    <name evidence="3" type="ORF">SAMN02745218_02581</name>
</gene>
<dbReference type="AlphaFoldDB" id="A0A1M5CMS4"/>
<name>A0A1M5CMS4_9FIRM</name>
<feature type="compositionally biased region" description="Basic and acidic residues" evidence="1">
    <location>
        <begin position="40"/>
        <end position="69"/>
    </location>
</feature>
<evidence type="ECO:0000259" key="2">
    <source>
        <dbReference type="PROSITE" id="PS50943"/>
    </source>
</evidence>
<organism evidence="3 4">
    <name type="scientific">Desulfofundulus australicus DSM 11792</name>
    <dbReference type="NCBI Taxonomy" id="1121425"/>
    <lineage>
        <taxon>Bacteria</taxon>
        <taxon>Bacillati</taxon>
        <taxon>Bacillota</taxon>
        <taxon>Clostridia</taxon>
        <taxon>Eubacteriales</taxon>
        <taxon>Peptococcaceae</taxon>
        <taxon>Desulfofundulus</taxon>
    </lineage>
</organism>
<evidence type="ECO:0000313" key="4">
    <source>
        <dbReference type="Proteomes" id="UP000184196"/>
    </source>
</evidence>
<accession>A0A1M5CMS4</accession>
<dbReference type="SMART" id="SM00530">
    <property type="entry name" value="HTH_XRE"/>
    <property type="match status" value="1"/>
</dbReference>